<keyword evidence="5" id="KW-0002">3D-structure</keyword>
<dbReference type="EvolutionaryTrace" id="Q3SJ38"/>
<comment type="similarity">
    <text evidence="1">Belongs to the HupH/HyaF family.</text>
</comment>
<dbReference type="Pfam" id="PF04809">
    <property type="entry name" value="HupH_C"/>
    <property type="match status" value="1"/>
</dbReference>
<dbReference type="STRING" id="292415.Tbd_1379"/>
<dbReference type="RefSeq" id="WP_011311891.1">
    <property type="nucleotide sequence ID" value="NC_007404.1"/>
</dbReference>
<dbReference type="eggNOG" id="ENOG5032ZSU">
    <property type="taxonomic scope" value="Bacteria"/>
</dbReference>
<evidence type="ECO:0007829" key="5">
    <source>
        <dbReference type="PDB" id="3SB1"/>
    </source>
</evidence>
<evidence type="ECO:0000313" key="3">
    <source>
        <dbReference type="EMBL" id="AAZ97332.1"/>
    </source>
</evidence>
<dbReference type="Proteomes" id="UP000008291">
    <property type="component" value="Chromosome"/>
</dbReference>
<gene>
    <name evidence="3" type="ordered locus">Tbd_1379</name>
</gene>
<dbReference type="PDB" id="3SB1">
    <property type="method" value="X-ray"/>
    <property type="resolution" value="1.67 A"/>
    <property type="chains" value="A/B=1-136"/>
</dbReference>
<reference evidence="3 4" key="1">
    <citation type="journal article" date="2006" name="J. Bacteriol.">
        <title>The genome sequence of the obligately chemolithoautotrophic, facultatively anaerobic bacterium Thiobacillus denitrificans.</title>
        <authorList>
            <person name="Beller H.R."/>
            <person name="Chain P.S."/>
            <person name="Letain T.E."/>
            <person name="Chakicherla A."/>
            <person name="Larimer F.W."/>
            <person name="Richardson P.M."/>
            <person name="Coleman M.A."/>
            <person name="Wood A.P."/>
            <person name="Kelly D.P."/>
        </authorList>
    </citation>
    <scope>NUCLEOTIDE SEQUENCE [LARGE SCALE GENOMIC DNA]</scope>
    <source>
        <strain evidence="3 4">ATCC 25259</strain>
    </source>
</reference>
<organism evidence="3 4">
    <name type="scientific">Thiobacillus denitrificans (strain ATCC 25259 / T1)</name>
    <dbReference type="NCBI Taxonomy" id="292415"/>
    <lineage>
        <taxon>Bacteria</taxon>
        <taxon>Pseudomonadati</taxon>
        <taxon>Pseudomonadota</taxon>
        <taxon>Betaproteobacteria</taxon>
        <taxon>Nitrosomonadales</taxon>
        <taxon>Thiobacillaceae</taxon>
        <taxon>Thiobacillus</taxon>
    </lineage>
</organism>
<evidence type="ECO:0000313" key="4">
    <source>
        <dbReference type="Proteomes" id="UP000008291"/>
    </source>
</evidence>
<protein>
    <recommendedName>
        <fullName evidence="2">HupH hydrogenase expression protein C-terminal domain-containing protein</fullName>
    </recommendedName>
</protein>
<accession>Q3SJ38</accession>
<dbReference type="SMR" id="Q3SJ38"/>
<proteinExistence type="evidence at protein level"/>
<dbReference type="InterPro" id="IPR006894">
    <property type="entry name" value="HupH_Hydgase_express_prot_C"/>
</dbReference>
<dbReference type="Gene3D" id="1.20.5.2620">
    <property type="match status" value="1"/>
</dbReference>
<keyword evidence="4" id="KW-1185">Reference proteome</keyword>
<dbReference type="OrthoDB" id="8234923at2"/>
<dbReference type="InterPro" id="IPR038527">
    <property type="entry name" value="HupH_C_sf"/>
</dbReference>
<dbReference type="Gene3D" id="3.30.1370.140">
    <property type="entry name" value="HupH hydrogenase expression protein, C-terminal domain"/>
    <property type="match status" value="1"/>
</dbReference>
<sequence length="136" mass="14587">MTREIIPILPEAPVETARSGNALPLLREIAEHLHHLLETGEASTIDLSALPLTPGDLEWLRAELGGGEVSVTLHADGASTLDETAFPGVWWIIHRNAQGAVTTQFIEVAFVPELVKSPRADVAAARAALVLRMADL</sequence>
<name>Q3SJ38_THIDA</name>
<evidence type="ECO:0000256" key="1">
    <source>
        <dbReference type="ARBA" id="ARBA00010832"/>
    </source>
</evidence>
<dbReference type="PDBsum" id="3SB1"/>
<dbReference type="EMBL" id="CP000116">
    <property type="protein sequence ID" value="AAZ97332.1"/>
    <property type="molecule type" value="Genomic_DNA"/>
</dbReference>
<feature type="domain" description="HupH hydrogenase expression protein C-terminal" evidence="2">
    <location>
        <begin position="21"/>
        <end position="129"/>
    </location>
</feature>
<dbReference type="KEGG" id="tbd:Tbd_1379"/>
<reference evidence="5" key="2">
    <citation type="submission" date="2011-06" db="PDB data bank">
        <title>Hydrogenase expression protein HupH from Thiobacillus denitrificans ATCC 25259.</title>
        <authorList>
            <consortium name="Midwest Center for Structural Genomics (MCSG)"/>
            <person name="Filippova E.V."/>
            <person name="Minasov G."/>
            <person name="Shuvalova L."/>
            <person name="Kiryukhina O."/>
            <person name="Ruan J."/>
            <person name="Leo R.D."/>
            <person name="Joachimiak A."/>
            <person name="Anderson W.F."/>
        </authorList>
    </citation>
    <scope>X-RAY CRYSTALLOGRAPHY (1.67 ANGSTROMS)</scope>
</reference>
<evidence type="ECO:0000259" key="2">
    <source>
        <dbReference type="Pfam" id="PF04809"/>
    </source>
</evidence>
<dbReference type="HOGENOM" id="CLU_129351_0_0_4"/>
<dbReference type="AlphaFoldDB" id="Q3SJ38"/>